<dbReference type="RefSeq" id="WP_011249206.1">
    <property type="nucleotide sequence ID" value="NC_006624.1"/>
</dbReference>
<dbReference type="HOGENOM" id="CLU_082635_0_0_2"/>
<evidence type="ECO:0000313" key="2">
    <source>
        <dbReference type="Proteomes" id="UP000000536"/>
    </source>
</evidence>
<proteinExistence type="predicted"/>
<dbReference type="EMBL" id="AP006878">
    <property type="protein sequence ID" value="BAD84440.1"/>
    <property type="molecule type" value="Genomic_DNA"/>
</dbReference>
<keyword evidence="2" id="KW-1185">Reference proteome</keyword>
<dbReference type="GO" id="GO:0006281">
    <property type="term" value="P:DNA repair"/>
    <property type="evidence" value="ECO:0000318"/>
    <property type="project" value="GO_Central"/>
</dbReference>
<name>Q5JFU5_THEKO</name>
<dbReference type="Gene3D" id="3.40.50.1000">
    <property type="entry name" value="HAD superfamily/HAD-like"/>
    <property type="match status" value="1"/>
</dbReference>
<keyword evidence="1" id="KW-0378">Hydrolase</keyword>
<dbReference type="InParanoid" id="Q5JFU5"/>
<gene>
    <name evidence="1" type="ordered locus">TK0251</name>
</gene>
<dbReference type="Proteomes" id="UP000000536">
    <property type="component" value="Chromosome"/>
</dbReference>
<dbReference type="KEGG" id="tko:TK0251"/>
<reference evidence="1 2" key="1">
    <citation type="journal article" date="2005" name="Genome Res.">
        <title>Complete genome sequence of the hyperthermophilic archaeon Thermococcus kodakaraensis KOD1 and comparison with Pyrococcus genomes.</title>
        <authorList>
            <person name="Fukui T."/>
            <person name="Atomi H."/>
            <person name="Kanai T."/>
            <person name="Matsumi R."/>
            <person name="Fujiwara S."/>
            <person name="Imanaka T."/>
        </authorList>
    </citation>
    <scope>NUCLEOTIDE SEQUENCE [LARGE SCALE GENOMIC DNA]</scope>
    <source>
        <strain evidence="2">ATCC BAA-918 / JCM 12380 / KOD1</strain>
    </source>
</reference>
<dbReference type="STRING" id="69014.TK0251"/>
<dbReference type="OrthoDB" id="8384at2157"/>
<dbReference type="PANTHER" id="PTHR43434">
    <property type="entry name" value="PHOSPHOGLYCOLATE PHOSPHATASE"/>
    <property type="match status" value="1"/>
</dbReference>
<sequence>MWLVFDVDGTLIDVGESYDMAVKLTVEYLLEELGKPSEVEIELVRELRRKGVFGDDFKLSEALVRAVFSGLNDWEQIPEGVGVEYFRRNFPLGIDPGHVERVFNTFYLGELYEDRLFDFEGLWRLEKPLVDVELLREAGERFKLGVVTGRNRLEMELAERIIGFRFPKVVTRESGLKPDPELLRCLVGGEEGVYIGDTAGDELFIENYRKKYGDFGFLMVGRDVENANEAIKMFLEEVKRGP</sequence>
<dbReference type="InterPro" id="IPR023214">
    <property type="entry name" value="HAD_sf"/>
</dbReference>
<organism evidence="1 2">
    <name type="scientific">Thermococcus kodakarensis (strain ATCC BAA-918 / JCM 12380 / KOD1)</name>
    <name type="common">Pyrococcus kodakaraensis (strain KOD1)</name>
    <dbReference type="NCBI Taxonomy" id="69014"/>
    <lineage>
        <taxon>Archaea</taxon>
        <taxon>Methanobacteriati</taxon>
        <taxon>Methanobacteriota</taxon>
        <taxon>Thermococci</taxon>
        <taxon>Thermococcales</taxon>
        <taxon>Thermococcaceae</taxon>
        <taxon>Thermococcus</taxon>
    </lineage>
</organism>
<dbReference type="GO" id="GO:0008967">
    <property type="term" value="F:phosphoglycolate phosphatase activity"/>
    <property type="evidence" value="ECO:0000318"/>
    <property type="project" value="GO_Central"/>
</dbReference>
<protein>
    <submittedName>
        <fullName evidence="1">Predicted hydrolase, HAD superfamily</fullName>
    </submittedName>
</protein>
<dbReference type="InterPro" id="IPR036412">
    <property type="entry name" value="HAD-like_sf"/>
</dbReference>
<accession>Q5JFU5</accession>
<dbReference type="eggNOG" id="arCOG04692">
    <property type="taxonomic scope" value="Archaea"/>
</dbReference>
<dbReference type="CDD" id="cd01427">
    <property type="entry name" value="HAD_like"/>
    <property type="match status" value="1"/>
</dbReference>
<dbReference type="PANTHER" id="PTHR43434:SF1">
    <property type="entry name" value="PHOSPHOGLYCOLATE PHOSPHATASE"/>
    <property type="match status" value="1"/>
</dbReference>
<dbReference type="PATRIC" id="fig|69014.16.peg.250"/>
<dbReference type="SUPFAM" id="SSF56784">
    <property type="entry name" value="HAD-like"/>
    <property type="match status" value="1"/>
</dbReference>
<dbReference type="AlphaFoldDB" id="Q5JFU5"/>
<evidence type="ECO:0000313" key="1">
    <source>
        <dbReference type="EMBL" id="BAD84440.1"/>
    </source>
</evidence>
<dbReference type="GeneID" id="78446755"/>
<dbReference type="InterPro" id="IPR050155">
    <property type="entry name" value="HAD-like_hydrolase_sf"/>
</dbReference>
<dbReference type="EnsemblBacteria" id="BAD84440">
    <property type="protein sequence ID" value="BAD84440"/>
    <property type="gene ID" value="TK0251"/>
</dbReference>